<dbReference type="PROSITE" id="PS50235">
    <property type="entry name" value="USP_3"/>
    <property type="match status" value="1"/>
</dbReference>
<evidence type="ECO:0000259" key="10">
    <source>
        <dbReference type="PROSITE" id="PS50235"/>
    </source>
</evidence>
<dbReference type="Gene3D" id="3.90.70.10">
    <property type="entry name" value="Cysteine proteinases"/>
    <property type="match status" value="2"/>
</dbReference>
<comment type="similarity">
    <text evidence="2">Belongs to the peptidase C19 family.</text>
</comment>
<feature type="compositionally biased region" description="Polar residues" evidence="9">
    <location>
        <begin position="341"/>
        <end position="352"/>
    </location>
</feature>
<dbReference type="InterPro" id="IPR028889">
    <property type="entry name" value="USP"/>
</dbReference>
<feature type="compositionally biased region" description="Polar residues" evidence="9">
    <location>
        <begin position="623"/>
        <end position="642"/>
    </location>
</feature>
<dbReference type="InterPro" id="IPR038765">
    <property type="entry name" value="Papain-like_cys_pep_sf"/>
</dbReference>
<evidence type="ECO:0000256" key="1">
    <source>
        <dbReference type="ARBA" id="ARBA00000707"/>
    </source>
</evidence>
<gene>
    <name evidence="11" type="ORF">VTK73DRAFT_7279</name>
</gene>
<dbReference type="Proteomes" id="UP001586593">
    <property type="component" value="Unassembled WGS sequence"/>
</dbReference>
<sequence>MKTSIVSKKFRSVRDKNGSHRRNKSAEPGLKARPMSAEAFFAIFKTDSARQAQKEKEEEERENAKVVEIHQILRDQNLDDVSTEHIRFSLNSKYAAGDPQKAVELLRLQQQAFAGIIQPYNPNQHMLGAENRGGVTCYLDALLFAMFSKLDAFESMLKNDVGDENQRRLAALIRLWVNMLRSGKLIHTDMTQNIQEALARCGWKEAEELEQQDTSEAFAFITETLQFPLLTLQVDLFHQGKGDKDDHKVVHERLLNLAVPPDPEGKGIKLEDCLEEYFNNKVDVLRDSLDDKQHEENAQLKPQSTIRIVAAEDHQTAAGPVTVLPSNNPDNLQPRRRWTSYTSNEAQATTSADPAPTLRHRSTSVIQRIVLNNEGHPQDSDPSELPETAKVPGSTVVKAITIPAWQFFRLIPWHVPSELEPRNDVEVARHLNQRPVVGICLKRYTMTPSGVPVRQNTFIDIPDSLRLPYFMMADEAKPGQEVQGLSSEYKLVLQSVVCHRGDSLHSGHYIAFARVAPKLLTDNRRHDVDPPPDYEEAQWVKFDDLALENRVSYVDDIKQSLRDEMPYLLFYQIVPMVDVTAASSSGSIVEPPSYDASAVKVPGVSTQPPTPNPEVEHGEDISRSNSGYFDSLTTVGSGSAATGRSIRFSSELERPTRMSLDEDQHFGGPYLRSSGSRSGSATHLSDRNLANPESHSPATTPGEESTATRLSRAAARFTRGSSKSRPTSQAGEGRISLTMSRLGGLMRPTSKEPLVDEPMTNAAEEGEDSTEQQAQAKKLRARLREREKDKGKGKESKQGVPERECVVM</sequence>
<evidence type="ECO:0000256" key="3">
    <source>
        <dbReference type="ARBA" id="ARBA00012759"/>
    </source>
</evidence>
<dbReference type="CDD" id="cd02670">
    <property type="entry name" value="Peptidase_C19N"/>
    <property type="match status" value="1"/>
</dbReference>
<evidence type="ECO:0000256" key="4">
    <source>
        <dbReference type="ARBA" id="ARBA00022670"/>
    </source>
</evidence>
<feature type="compositionally biased region" description="Basic and acidic residues" evidence="9">
    <location>
        <begin position="782"/>
        <end position="808"/>
    </location>
</feature>
<feature type="compositionally biased region" description="Polar residues" evidence="9">
    <location>
        <begin position="691"/>
        <end position="705"/>
    </location>
</feature>
<dbReference type="InterPro" id="IPR001394">
    <property type="entry name" value="Peptidase_C19_UCH"/>
</dbReference>
<keyword evidence="7" id="KW-0788">Thiol protease</keyword>
<dbReference type="SUPFAM" id="SSF54001">
    <property type="entry name" value="Cysteine proteinases"/>
    <property type="match status" value="1"/>
</dbReference>
<dbReference type="EMBL" id="JAZHXJ010000453">
    <property type="protein sequence ID" value="KAL1860563.1"/>
    <property type="molecule type" value="Genomic_DNA"/>
</dbReference>
<accession>A0ABR3WFE7</accession>
<feature type="compositionally biased region" description="Polar residues" evidence="9">
    <location>
        <begin position="673"/>
        <end position="683"/>
    </location>
</feature>
<feature type="coiled-coil region" evidence="8">
    <location>
        <begin position="42"/>
        <end position="69"/>
    </location>
</feature>
<evidence type="ECO:0000256" key="6">
    <source>
        <dbReference type="ARBA" id="ARBA00022801"/>
    </source>
</evidence>
<protein>
    <recommendedName>
        <fullName evidence="3">ubiquitinyl hydrolase 1</fullName>
        <ecNumber evidence="3">3.4.19.12</ecNumber>
    </recommendedName>
</protein>
<keyword evidence="6" id="KW-0378">Hydrolase</keyword>
<keyword evidence="8" id="KW-0175">Coiled coil</keyword>
<evidence type="ECO:0000256" key="5">
    <source>
        <dbReference type="ARBA" id="ARBA00022786"/>
    </source>
</evidence>
<feature type="region of interest" description="Disordered" evidence="9">
    <location>
        <begin position="341"/>
        <end position="360"/>
    </location>
</feature>
<feature type="region of interest" description="Disordered" evidence="9">
    <location>
        <begin position="1"/>
        <end position="31"/>
    </location>
</feature>
<feature type="domain" description="USP" evidence="10">
    <location>
        <begin position="127"/>
        <end position="574"/>
    </location>
</feature>
<feature type="compositionally biased region" description="Basic and acidic residues" evidence="9">
    <location>
        <begin position="650"/>
        <end position="665"/>
    </location>
</feature>
<name>A0ABR3WFE7_9PEZI</name>
<dbReference type="PANTHER" id="PTHR24006:SF722">
    <property type="entry name" value="UBIQUITIN CARBOXYL-TERMINAL HYDROLASE 48"/>
    <property type="match status" value="1"/>
</dbReference>
<comment type="caution">
    <text evidence="11">The sequence shown here is derived from an EMBL/GenBank/DDBJ whole genome shotgun (WGS) entry which is preliminary data.</text>
</comment>
<comment type="catalytic activity">
    <reaction evidence="1">
        <text>Thiol-dependent hydrolysis of ester, thioester, amide, peptide and isopeptide bonds formed by the C-terminal Gly of ubiquitin (a 76-residue protein attached to proteins as an intracellular targeting signal).</text>
        <dbReference type="EC" id="3.4.19.12"/>
    </reaction>
</comment>
<evidence type="ECO:0000313" key="12">
    <source>
        <dbReference type="Proteomes" id="UP001586593"/>
    </source>
</evidence>
<feature type="region of interest" description="Disordered" evidence="9">
    <location>
        <begin position="585"/>
        <end position="808"/>
    </location>
</feature>
<proteinExistence type="inferred from homology"/>
<evidence type="ECO:0000256" key="7">
    <source>
        <dbReference type="ARBA" id="ARBA00022807"/>
    </source>
</evidence>
<dbReference type="Pfam" id="PF00443">
    <property type="entry name" value="UCH"/>
    <property type="match status" value="1"/>
</dbReference>
<feature type="compositionally biased region" description="Low complexity" evidence="9">
    <location>
        <begin position="707"/>
        <end position="719"/>
    </location>
</feature>
<organism evidence="11 12">
    <name type="scientific">Phialemonium thermophilum</name>
    <dbReference type="NCBI Taxonomy" id="223376"/>
    <lineage>
        <taxon>Eukaryota</taxon>
        <taxon>Fungi</taxon>
        <taxon>Dikarya</taxon>
        <taxon>Ascomycota</taxon>
        <taxon>Pezizomycotina</taxon>
        <taxon>Sordariomycetes</taxon>
        <taxon>Sordariomycetidae</taxon>
        <taxon>Cephalothecales</taxon>
        <taxon>Cephalothecaceae</taxon>
        <taxon>Phialemonium</taxon>
    </lineage>
</organism>
<evidence type="ECO:0000256" key="9">
    <source>
        <dbReference type="SAM" id="MobiDB-lite"/>
    </source>
</evidence>
<dbReference type="EC" id="3.4.19.12" evidence="3"/>
<keyword evidence="5" id="KW-0833">Ubl conjugation pathway</keyword>
<keyword evidence="4" id="KW-0645">Protease</keyword>
<keyword evidence="12" id="KW-1185">Reference proteome</keyword>
<evidence type="ECO:0000256" key="2">
    <source>
        <dbReference type="ARBA" id="ARBA00009085"/>
    </source>
</evidence>
<reference evidence="11 12" key="1">
    <citation type="journal article" date="2024" name="Commun. Biol.">
        <title>Comparative genomic analysis of thermophilic fungi reveals convergent evolutionary adaptations and gene losses.</title>
        <authorList>
            <person name="Steindorff A.S."/>
            <person name="Aguilar-Pontes M.V."/>
            <person name="Robinson A.J."/>
            <person name="Andreopoulos B."/>
            <person name="LaButti K."/>
            <person name="Kuo A."/>
            <person name="Mondo S."/>
            <person name="Riley R."/>
            <person name="Otillar R."/>
            <person name="Haridas S."/>
            <person name="Lipzen A."/>
            <person name="Grimwood J."/>
            <person name="Schmutz J."/>
            <person name="Clum A."/>
            <person name="Reid I.D."/>
            <person name="Moisan M.C."/>
            <person name="Butler G."/>
            <person name="Nguyen T.T.M."/>
            <person name="Dewar K."/>
            <person name="Conant G."/>
            <person name="Drula E."/>
            <person name="Henrissat B."/>
            <person name="Hansel C."/>
            <person name="Singer S."/>
            <person name="Hutchinson M.I."/>
            <person name="de Vries R.P."/>
            <person name="Natvig D.O."/>
            <person name="Powell A.J."/>
            <person name="Tsang A."/>
            <person name="Grigoriev I.V."/>
        </authorList>
    </citation>
    <scope>NUCLEOTIDE SEQUENCE [LARGE SCALE GENOMIC DNA]</scope>
    <source>
        <strain evidence="11 12">ATCC 24622</strain>
    </source>
</reference>
<dbReference type="InterPro" id="IPR050164">
    <property type="entry name" value="Peptidase_C19"/>
</dbReference>
<dbReference type="PANTHER" id="PTHR24006">
    <property type="entry name" value="UBIQUITIN CARBOXYL-TERMINAL HYDROLASE"/>
    <property type="match status" value="1"/>
</dbReference>
<evidence type="ECO:0000256" key="8">
    <source>
        <dbReference type="SAM" id="Coils"/>
    </source>
</evidence>
<evidence type="ECO:0000313" key="11">
    <source>
        <dbReference type="EMBL" id="KAL1860563.1"/>
    </source>
</evidence>
<feature type="compositionally biased region" description="Polar residues" evidence="9">
    <location>
        <begin position="720"/>
        <end position="730"/>
    </location>
</feature>